<feature type="transmembrane region" description="Helical" evidence="1">
    <location>
        <begin position="64"/>
        <end position="81"/>
    </location>
</feature>
<feature type="transmembrane region" description="Helical" evidence="1">
    <location>
        <begin position="38"/>
        <end position="57"/>
    </location>
</feature>
<dbReference type="InterPro" id="IPR036890">
    <property type="entry name" value="HATPase_C_sf"/>
</dbReference>
<feature type="transmembrane region" description="Helical" evidence="1">
    <location>
        <begin position="87"/>
        <end position="103"/>
    </location>
</feature>
<dbReference type="PANTHER" id="PTHR40448:SF1">
    <property type="entry name" value="TWO-COMPONENT SENSOR HISTIDINE KINASE"/>
    <property type="match status" value="1"/>
</dbReference>
<keyword evidence="4" id="KW-1185">Reference proteome</keyword>
<organism evidence="3 4">
    <name type="scientific">Dorea acetigenes</name>
    <dbReference type="NCBI Taxonomy" id="2981787"/>
    <lineage>
        <taxon>Bacteria</taxon>
        <taxon>Bacillati</taxon>
        <taxon>Bacillota</taxon>
        <taxon>Clostridia</taxon>
        <taxon>Lachnospirales</taxon>
        <taxon>Lachnospiraceae</taxon>
        <taxon>Dorea</taxon>
    </lineage>
</organism>
<dbReference type="InterPro" id="IPR032834">
    <property type="entry name" value="NatK-like_C"/>
</dbReference>
<keyword evidence="1" id="KW-0812">Transmembrane</keyword>
<accession>A0ABT2RPJ2</accession>
<dbReference type="CDD" id="cd16935">
    <property type="entry name" value="HATPase_AgrC-ComD-like"/>
    <property type="match status" value="1"/>
</dbReference>
<feature type="domain" description="Sensor histidine kinase NatK-like C-terminal" evidence="2">
    <location>
        <begin position="335"/>
        <end position="434"/>
    </location>
</feature>
<proteinExistence type="predicted"/>
<dbReference type="Gene3D" id="3.30.565.10">
    <property type="entry name" value="Histidine kinase-like ATPase, C-terminal domain"/>
    <property type="match status" value="1"/>
</dbReference>
<evidence type="ECO:0000259" key="2">
    <source>
        <dbReference type="Pfam" id="PF14501"/>
    </source>
</evidence>
<comment type="caution">
    <text evidence="3">The sequence shown here is derived from an EMBL/GenBank/DDBJ whole genome shotgun (WGS) entry which is preliminary data.</text>
</comment>
<dbReference type="EMBL" id="JAOQJU010000013">
    <property type="protein sequence ID" value="MCU6687064.1"/>
    <property type="molecule type" value="Genomic_DNA"/>
</dbReference>
<reference evidence="3 4" key="1">
    <citation type="journal article" date="2021" name="ISME Commun">
        <title>Automated analysis of genomic sequences facilitates high-throughput and comprehensive description of bacteria.</title>
        <authorList>
            <person name="Hitch T.C.A."/>
        </authorList>
    </citation>
    <scope>NUCLEOTIDE SEQUENCE [LARGE SCALE GENOMIC DNA]</scope>
    <source>
        <strain evidence="3 4">Sanger_03</strain>
    </source>
</reference>
<protein>
    <submittedName>
        <fullName evidence="3">GHKL domain-containing protein</fullName>
    </submittedName>
</protein>
<dbReference type="Pfam" id="PF14501">
    <property type="entry name" value="HATPase_c_5"/>
    <property type="match status" value="1"/>
</dbReference>
<feature type="transmembrane region" description="Helical" evidence="1">
    <location>
        <begin position="196"/>
        <end position="219"/>
    </location>
</feature>
<feature type="transmembrane region" description="Helical" evidence="1">
    <location>
        <begin position="164"/>
        <end position="184"/>
    </location>
</feature>
<keyword evidence="1" id="KW-0472">Membrane</keyword>
<sequence length="441" mass="50103">MMPDILRPILEFAVIIPGLLLAYLPMKEHYRVRPVKIFVRMFPLAVFLCTAAGILCYMLKARTLWAMPAVILIIGIGYLHSLNISRWKSVNVLLAICAVYTWLSNLARASDLAAASGNGSPWFSFRALLLYHLLCWAFTLLAWFPADRVADTLLNDENIAQTWYVFWILPLTFIGLNFFINPIYPENMKYGRIMLIYIVISIAILILMLLFYTLFYLMARSLNRNVRLQQENQFLSMQQTQYDNLQTAIEETRQVRHDMRHHIHTLSSLAERGEWDTLKTYLAKAQKSIPEAGLNLCDNPAIDGVAGHYGMLYRKNNIPFSMELDLPSPLPVSEMDFCLVLSNLLENALEASLRTSPAKRQIKVQACPHSDQILLLTVKNTYEGTVTEKNGIFQSSKRRGSGVGLQSVRRIAEKGGGCCRFTHDGETFTANIMLRKKSPDA</sequence>
<gene>
    <name evidence="3" type="ORF">OCV99_10980</name>
</gene>
<dbReference type="Proteomes" id="UP001652431">
    <property type="component" value="Unassembled WGS sequence"/>
</dbReference>
<dbReference type="RefSeq" id="WP_227193166.1">
    <property type="nucleotide sequence ID" value="NZ_JAOQJU010000013.1"/>
</dbReference>
<feature type="transmembrane region" description="Helical" evidence="1">
    <location>
        <begin position="123"/>
        <end position="144"/>
    </location>
</feature>
<keyword evidence="1" id="KW-1133">Transmembrane helix</keyword>
<evidence type="ECO:0000256" key="1">
    <source>
        <dbReference type="SAM" id="Phobius"/>
    </source>
</evidence>
<dbReference type="SUPFAM" id="SSF55874">
    <property type="entry name" value="ATPase domain of HSP90 chaperone/DNA topoisomerase II/histidine kinase"/>
    <property type="match status" value="1"/>
</dbReference>
<dbReference type="PANTHER" id="PTHR40448">
    <property type="entry name" value="TWO-COMPONENT SENSOR HISTIDINE KINASE"/>
    <property type="match status" value="1"/>
</dbReference>
<name>A0ABT2RPJ2_9FIRM</name>
<evidence type="ECO:0000313" key="3">
    <source>
        <dbReference type="EMBL" id="MCU6687064.1"/>
    </source>
</evidence>
<evidence type="ECO:0000313" key="4">
    <source>
        <dbReference type="Proteomes" id="UP001652431"/>
    </source>
</evidence>
<feature type="transmembrane region" description="Helical" evidence="1">
    <location>
        <begin position="9"/>
        <end position="26"/>
    </location>
</feature>